<dbReference type="eggNOG" id="ENOG502R39Z">
    <property type="taxonomic scope" value="Eukaryota"/>
</dbReference>
<keyword evidence="3" id="KW-0238">DNA-binding</keyword>
<dbReference type="InterPro" id="IPR036864">
    <property type="entry name" value="Zn2-C6_fun-type_DNA-bd_sf"/>
</dbReference>
<dbReference type="PROSITE" id="PS50048">
    <property type="entry name" value="ZN2_CY6_FUNGAL_2"/>
    <property type="match status" value="1"/>
</dbReference>
<dbReference type="InterPro" id="IPR051089">
    <property type="entry name" value="prtT"/>
</dbReference>
<keyword evidence="4" id="KW-0804">Transcription</keyword>
<evidence type="ECO:0000313" key="8">
    <source>
        <dbReference type="EMBL" id="EPQ26563.1"/>
    </source>
</evidence>
<dbReference type="KEGG" id="pfp:PFL1_05885"/>
<dbReference type="PANTHER" id="PTHR31845">
    <property type="entry name" value="FINGER DOMAIN PROTEIN, PUTATIVE-RELATED"/>
    <property type="match status" value="1"/>
</dbReference>
<feature type="region of interest" description="Disordered" evidence="6">
    <location>
        <begin position="603"/>
        <end position="761"/>
    </location>
</feature>
<evidence type="ECO:0000256" key="4">
    <source>
        <dbReference type="ARBA" id="ARBA00023163"/>
    </source>
</evidence>
<dbReference type="GO" id="GO:0000976">
    <property type="term" value="F:transcription cis-regulatory region binding"/>
    <property type="evidence" value="ECO:0007669"/>
    <property type="project" value="TreeGrafter"/>
</dbReference>
<evidence type="ECO:0000259" key="7">
    <source>
        <dbReference type="PROSITE" id="PS50048"/>
    </source>
</evidence>
<evidence type="ECO:0000256" key="2">
    <source>
        <dbReference type="ARBA" id="ARBA00023015"/>
    </source>
</evidence>
<dbReference type="GO" id="GO:0000981">
    <property type="term" value="F:DNA-binding transcription factor activity, RNA polymerase II-specific"/>
    <property type="evidence" value="ECO:0007669"/>
    <property type="project" value="InterPro"/>
</dbReference>
<dbReference type="HOGENOM" id="CLU_362543_0_0_1"/>
<sequence length="832" mass="89933">MPPAKCDVISKEPNTPFAEKRACTGCRKIKSRCIIPPEASICTRCARLNLECTIPTHHRGVKIEGLQQSASSASQQPTSGASNTSSKSPVYHVEPTREPTPPRTESPPSNSNNPFSVQSLLDTTSSETTASKALLSSTVHSHLQQMPSVKVSAHAASRPLIESVMAVGLFDEAEVKELVEFYYEKLNPIIALLDTHIYTLKALKSNPDYRLLLAGICTVAAKFVKADRYVECLDFLKPALARIAAEDVPPQLETIQTLSILAMWKHPKDGSSWRKVRYAITQSFELGLHELFSPQTRSKHPPSRAFIQSQRTFLQLACFEDGYRDQRHLPPAIDPSLLPDPREWIDSLGDMVQDIDVRLAASRENAQIKRDLISALKSSNAKSSNPSQPSRATCLRNARLIKMTITAETSASQIWMNPPDSEIHCQHSGRPCLLFHTTNTLFNYHRALYSIYSSPFLSGPSFSKDRQAAFQRCSELSVELFELFKGPYGQESYYRFVHDIVILNLAVAAVWICDNWRAMPNALAVQAATAIRMAADATAPALDFHLEQGSYLARFLRFCCTKLPSTLSIHENSPVGMDELIMSEDARWAMGLSAGLPPGCLYGGPPGRSSKRPHSTPYHNMGNGGGGGGDAVYYGGNGDAGSPLQHGSTKRRRMDSNHHFGSQHAGSDGTGGGASASPYQHSLDGTTHYPHHHHQHAYPLHNGNGNGHGHGHGHGLAPSPSASFRPPGSSNGYPGEHHFAPQHGHSFNGNGNGNGGGPGSDSFSLFNDAAAAAASSGPGNGVGGAGAAWMTHGSAINFVSDSLNPPSYPTQWVADDDNSIITFLQSISSTSL</sequence>
<keyword evidence="5" id="KW-0539">Nucleus</keyword>
<dbReference type="EMBL" id="KE361644">
    <property type="protein sequence ID" value="EPQ26563.1"/>
    <property type="molecule type" value="Genomic_DNA"/>
</dbReference>
<comment type="subcellular location">
    <subcellularLocation>
        <location evidence="1">Nucleus</location>
    </subcellularLocation>
</comment>
<evidence type="ECO:0000313" key="9">
    <source>
        <dbReference type="Proteomes" id="UP000053664"/>
    </source>
</evidence>
<dbReference type="Proteomes" id="UP000053664">
    <property type="component" value="Unassembled WGS sequence"/>
</dbReference>
<dbReference type="GO" id="GO:0008270">
    <property type="term" value="F:zinc ion binding"/>
    <property type="evidence" value="ECO:0007669"/>
    <property type="project" value="InterPro"/>
</dbReference>
<evidence type="ECO:0000256" key="6">
    <source>
        <dbReference type="SAM" id="MobiDB-lite"/>
    </source>
</evidence>
<keyword evidence="2" id="KW-0805">Transcription regulation</keyword>
<dbReference type="Gene3D" id="4.10.240.10">
    <property type="entry name" value="Zn(2)-C6 fungal-type DNA-binding domain"/>
    <property type="match status" value="1"/>
</dbReference>
<dbReference type="GeneID" id="19319968"/>
<feature type="region of interest" description="Disordered" evidence="6">
    <location>
        <begin position="66"/>
        <end position="118"/>
    </location>
</feature>
<evidence type="ECO:0000256" key="5">
    <source>
        <dbReference type="ARBA" id="ARBA00023242"/>
    </source>
</evidence>
<evidence type="ECO:0000256" key="1">
    <source>
        <dbReference type="ARBA" id="ARBA00004123"/>
    </source>
</evidence>
<dbReference type="OrthoDB" id="3163292at2759"/>
<feature type="compositionally biased region" description="Polar residues" evidence="6">
    <location>
        <begin position="77"/>
        <end position="88"/>
    </location>
</feature>
<feature type="domain" description="Zn(2)-C6 fungal-type" evidence="7">
    <location>
        <begin position="22"/>
        <end position="54"/>
    </location>
</feature>
<accession>A0A061H2E2</accession>
<dbReference type="InterPro" id="IPR001138">
    <property type="entry name" value="Zn2Cys6_DnaBD"/>
</dbReference>
<proteinExistence type="predicted"/>
<name>A0A061H2E2_9BASI</name>
<feature type="compositionally biased region" description="Low complexity" evidence="6">
    <location>
        <begin position="67"/>
        <end position="76"/>
    </location>
</feature>
<gene>
    <name evidence="8" type="ORF">PFL1_05885</name>
</gene>
<dbReference type="RefSeq" id="XP_007881612.1">
    <property type="nucleotide sequence ID" value="XM_007883421.1"/>
</dbReference>
<protein>
    <recommendedName>
        <fullName evidence="7">Zn(2)-C6 fungal-type domain-containing protein</fullName>
    </recommendedName>
</protein>
<dbReference type="PROSITE" id="PS00463">
    <property type="entry name" value="ZN2_CY6_FUNGAL_1"/>
    <property type="match status" value="1"/>
</dbReference>
<feature type="compositionally biased region" description="Gly residues" evidence="6">
    <location>
        <begin position="622"/>
        <end position="639"/>
    </location>
</feature>
<organism evidence="8 9">
    <name type="scientific">Pseudozyma flocculosa PF-1</name>
    <dbReference type="NCBI Taxonomy" id="1277687"/>
    <lineage>
        <taxon>Eukaryota</taxon>
        <taxon>Fungi</taxon>
        <taxon>Dikarya</taxon>
        <taxon>Basidiomycota</taxon>
        <taxon>Ustilaginomycotina</taxon>
        <taxon>Ustilaginomycetes</taxon>
        <taxon>Ustilaginales</taxon>
        <taxon>Ustilaginaceae</taxon>
        <taxon>Pseudozyma</taxon>
    </lineage>
</organism>
<dbReference type="GO" id="GO:0005634">
    <property type="term" value="C:nucleus"/>
    <property type="evidence" value="ECO:0007669"/>
    <property type="project" value="UniProtKB-SubCell"/>
</dbReference>
<dbReference type="CDD" id="cd00067">
    <property type="entry name" value="GAL4"/>
    <property type="match status" value="1"/>
</dbReference>
<evidence type="ECO:0000256" key="3">
    <source>
        <dbReference type="ARBA" id="ARBA00023125"/>
    </source>
</evidence>
<dbReference type="CDD" id="cd12148">
    <property type="entry name" value="fungal_TF_MHR"/>
    <property type="match status" value="1"/>
</dbReference>
<feature type="compositionally biased region" description="Gly residues" evidence="6">
    <location>
        <begin position="750"/>
        <end position="759"/>
    </location>
</feature>
<dbReference type="AlphaFoldDB" id="A0A061H2E2"/>
<dbReference type="SUPFAM" id="SSF57701">
    <property type="entry name" value="Zn2/Cys6 DNA-binding domain"/>
    <property type="match status" value="1"/>
</dbReference>
<dbReference type="PANTHER" id="PTHR31845:SF19">
    <property type="entry name" value="TRANSCRIPTION FACTOR DOMAIN-CONTAINING PROTEIN"/>
    <property type="match status" value="1"/>
</dbReference>
<reference evidence="8 9" key="1">
    <citation type="journal article" date="2013" name="Plant Cell">
        <title>The transition from a phytopathogenic smut ancestor to an anamorphic biocontrol agent deciphered by comparative whole-genome analysis.</title>
        <authorList>
            <person name="Lefebvre F."/>
            <person name="Joly D.L."/>
            <person name="Labbe C."/>
            <person name="Teichmann B."/>
            <person name="Linning R."/>
            <person name="Belzile F."/>
            <person name="Bakkeren G."/>
            <person name="Belanger R.R."/>
        </authorList>
    </citation>
    <scope>NUCLEOTIDE SEQUENCE [LARGE SCALE GENOMIC DNA]</scope>
    <source>
        <strain evidence="8 9">PF-1</strain>
    </source>
</reference>